<dbReference type="InterPro" id="IPR007149">
    <property type="entry name" value="Leo1"/>
</dbReference>
<name>Q8I1G1_DROER</name>
<feature type="region of interest" description="Disordered" evidence="1">
    <location>
        <begin position="340"/>
        <end position="381"/>
    </location>
</feature>
<feature type="compositionally biased region" description="Polar residues" evidence="1">
    <location>
        <begin position="367"/>
        <end position="378"/>
    </location>
</feature>
<protein>
    <submittedName>
        <fullName evidence="2">CG10887-PA</fullName>
    </submittedName>
</protein>
<gene>
    <name evidence="2" type="ORF">CG10887</name>
</gene>
<dbReference type="EMBL" id="AY190940">
    <property type="protein sequence ID" value="AAO01008.1"/>
    <property type="molecule type" value="Genomic_DNA"/>
</dbReference>
<organism evidence="2">
    <name type="scientific">Drosophila erecta</name>
    <name type="common">Fruit fly</name>
    <dbReference type="NCBI Taxonomy" id="7220"/>
    <lineage>
        <taxon>Eukaryota</taxon>
        <taxon>Metazoa</taxon>
        <taxon>Ecdysozoa</taxon>
        <taxon>Arthropoda</taxon>
        <taxon>Hexapoda</taxon>
        <taxon>Insecta</taxon>
        <taxon>Pterygota</taxon>
        <taxon>Neoptera</taxon>
        <taxon>Endopterygota</taxon>
        <taxon>Diptera</taxon>
        <taxon>Brachycera</taxon>
        <taxon>Muscomorpha</taxon>
        <taxon>Ephydroidea</taxon>
        <taxon>Drosophilidae</taxon>
        <taxon>Drosophila</taxon>
        <taxon>Sophophora</taxon>
    </lineage>
</organism>
<dbReference type="PANTHER" id="PTHR23146:SF0">
    <property type="entry name" value="RNA POLYMERASE-ASSOCIATED PROTEIN LEO1"/>
    <property type="match status" value="1"/>
</dbReference>
<dbReference type="GO" id="GO:0032968">
    <property type="term" value="P:positive regulation of transcription elongation by RNA polymerase II"/>
    <property type="evidence" value="ECO:0007669"/>
    <property type="project" value="TreeGrafter"/>
</dbReference>
<dbReference type="GO" id="GO:1990269">
    <property type="term" value="F:RNA polymerase II C-terminal domain phosphoserine binding"/>
    <property type="evidence" value="ECO:0007669"/>
    <property type="project" value="TreeGrafter"/>
</dbReference>
<accession>Q8I1G1</accession>
<evidence type="ECO:0000313" key="2">
    <source>
        <dbReference type="EMBL" id="AAO01008.1"/>
    </source>
</evidence>
<feature type="region of interest" description="Disordered" evidence="1">
    <location>
        <begin position="582"/>
        <end position="677"/>
    </location>
</feature>
<dbReference type="PANTHER" id="PTHR23146">
    <property type="entry name" value="LEO1 PROTEIN"/>
    <property type="match status" value="1"/>
</dbReference>
<feature type="compositionally biased region" description="Low complexity" evidence="1">
    <location>
        <begin position="27"/>
        <end position="68"/>
    </location>
</feature>
<dbReference type="GO" id="GO:0016593">
    <property type="term" value="C:Cdc73/Paf1 complex"/>
    <property type="evidence" value="ECO:0007669"/>
    <property type="project" value="InterPro"/>
</dbReference>
<reference evidence="2" key="1">
    <citation type="journal article" date="2002" name="Genome Biol.">
        <title>Assessing the impact of comparative genomic sequence data on the functional annotation of the Drosophila genome.</title>
        <authorList>
            <person name="Bergman C.M."/>
            <person name="Pfeiffer B.D."/>
            <person name="Rincon-Limas D.E."/>
            <person name="Hoskins R.A."/>
            <person name="Gnirke A."/>
            <person name="Mungall C.J."/>
            <person name="Wang A.M."/>
            <person name="Kronmiller B."/>
            <person name="Pacleb J.M."/>
            <person name="Park S."/>
            <person name="Stapleton M."/>
            <person name="Wan K.H."/>
            <person name="George R.A."/>
            <person name="de Jong P.J."/>
            <person name="Botas J."/>
            <person name="Rubin G.M."/>
            <person name="Celniker S.E."/>
        </authorList>
    </citation>
    <scope>NUCLEOTIDE SEQUENCE</scope>
    <source>
        <strain evidence="2">Tucson 14021-0224.0</strain>
    </source>
</reference>
<feature type="compositionally biased region" description="Basic and acidic residues" evidence="1">
    <location>
        <begin position="353"/>
        <end position="365"/>
    </location>
</feature>
<dbReference type="AlphaFoldDB" id="Q8I1G1"/>
<proteinExistence type="predicted"/>
<feature type="compositionally biased region" description="Acidic residues" evidence="1">
    <location>
        <begin position="619"/>
        <end position="653"/>
    </location>
</feature>
<sequence length="693" mass="77579">MNNHQTGQYANRSIPLRGKSPYDLNAQTSSQSDEQSSTVSSSSSSSFKFPPSSESKSSSSTSPSSKSSLTPNEQNVENNAKATWVQSSEKQKSLTCSKPKPVLIISNELLRSSTQIDGTSNCAGETDDQGSIDSDIILSIRNSTSLIELKDNCNTFVDEDHNQENNEGGPVSSSNFGCQSEESIAVLTSKGELPTQIYCHSLNEVGSGESKEMELELRSRQYYSSTPKIGGRKMIIENQHYGENKDTEKELSALQYSSILPSQSKTETEILKPVAISVPSLPFSANFDECPNWNSECKSNGGNRSQDTNLPDLPYSTDTMESNALVYSSSESLDIMCDVDNNPENHQLAGRGNADKDSPDKELYSNRRMQTSQVLDTSHSVEDEQRKMFEKEVAVKFQSTIPADNCGLLNGPTRFLKMPYFIPVESKAYEPQNLENRMTKDDLKDDQARVDFINRLKATVRWREDENKIKESNSKIVRWSDGSETFHVGDEVFDVMHHPVNDSQNHFYVRLASCYQHKGSIKDKMTLRPMLDSSFGQSHVQGLRNRATNKPQTGFVKVIMDMDSNPEQDQEKLKKQELAKLRQEQRESRRAMINNRHLKRGKPTKGSDCNVAKTPGTSQEDDYDAAEGEASFEEEDVVESMDLEEADDDDMDDGPSCSKLKSKEENESISEDDFPIGGAIRKPRRLVYFDYSD</sequence>
<dbReference type="GO" id="GO:0006368">
    <property type="term" value="P:transcription elongation by RNA polymerase II"/>
    <property type="evidence" value="ECO:0007669"/>
    <property type="project" value="InterPro"/>
</dbReference>
<dbReference type="OrthoDB" id="20844at2759"/>
<feature type="region of interest" description="Disordered" evidence="1">
    <location>
        <begin position="1"/>
        <end position="76"/>
    </location>
</feature>
<evidence type="ECO:0000256" key="1">
    <source>
        <dbReference type="SAM" id="MobiDB-lite"/>
    </source>
</evidence>
<dbReference type="Pfam" id="PF04004">
    <property type="entry name" value="Leo1"/>
    <property type="match status" value="1"/>
</dbReference>
<feature type="compositionally biased region" description="Polar residues" evidence="1">
    <location>
        <begin position="1"/>
        <end position="11"/>
    </location>
</feature>